<feature type="compositionally biased region" description="Low complexity" evidence="2">
    <location>
        <begin position="242"/>
        <end position="256"/>
    </location>
</feature>
<dbReference type="GO" id="GO:0005737">
    <property type="term" value="C:cytoplasm"/>
    <property type="evidence" value="ECO:0007669"/>
    <property type="project" value="TreeGrafter"/>
</dbReference>
<dbReference type="PANTHER" id="PTHR11188:SF17">
    <property type="entry name" value="FI21816P1"/>
    <property type="match status" value="1"/>
</dbReference>
<dbReference type="InterPro" id="IPR011022">
    <property type="entry name" value="Arrestin_C-like"/>
</dbReference>
<dbReference type="Proteomes" id="UP000663824">
    <property type="component" value="Unassembled WGS sequence"/>
</dbReference>
<evidence type="ECO:0000256" key="2">
    <source>
        <dbReference type="SAM" id="MobiDB-lite"/>
    </source>
</evidence>
<dbReference type="InterPro" id="IPR011021">
    <property type="entry name" value="Arrestin-like_N"/>
</dbReference>
<dbReference type="InterPro" id="IPR014752">
    <property type="entry name" value="Arrestin-like_C"/>
</dbReference>
<protein>
    <recommendedName>
        <fullName evidence="3">Arrestin C-terminal-like domain-containing protein</fullName>
    </recommendedName>
</protein>
<dbReference type="EMBL" id="CAJNRE010002347">
    <property type="protein sequence ID" value="CAF1975058.1"/>
    <property type="molecule type" value="Genomic_DNA"/>
</dbReference>
<proteinExistence type="inferred from homology"/>
<evidence type="ECO:0000313" key="5">
    <source>
        <dbReference type="Proteomes" id="UP000663824"/>
    </source>
</evidence>
<name>A0A816M3U2_9BILA</name>
<feature type="domain" description="Arrestin C-terminal-like" evidence="3">
    <location>
        <begin position="98"/>
        <end position="228"/>
    </location>
</feature>
<feature type="region of interest" description="Disordered" evidence="2">
    <location>
        <begin position="232"/>
        <end position="256"/>
    </location>
</feature>
<dbReference type="SUPFAM" id="SSF81296">
    <property type="entry name" value="E set domains"/>
    <property type="match status" value="2"/>
</dbReference>
<dbReference type="AlphaFoldDB" id="A0A816M3U2"/>
<dbReference type="InterPro" id="IPR050357">
    <property type="entry name" value="Arrestin_domain-protein"/>
</dbReference>
<dbReference type="Pfam" id="PF02752">
    <property type="entry name" value="Arrestin_C"/>
    <property type="match status" value="1"/>
</dbReference>
<evidence type="ECO:0000259" key="3">
    <source>
        <dbReference type="SMART" id="SM01017"/>
    </source>
</evidence>
<comment type="caution">
    <text evidence="4">The sequence shown here is derived from an EMBL/GenBank/DDBJ whole genome shotgun (WGS) entry which is preliminary data.</text>
</comment>
<gene>
    <name evidence="4" type="ORF">MBJ925_LOCUS6995</name>
</gene>
<dbReference type="InterPro" id="IPR014756">
    <property type="entry name" value="Ig_E-set"/>
</dbReference>
<comment type="similarity">
    <text evidence="1">Belongs to the arrestin family.</text>
</comment>
<sequence>MGSNNSVHITISLDQSNRFFYAGERISGAVHLNINEEPVELKEIFILLNGETGYTTTRTVWDSNGSTSTETDYHTVFPNVSISNNPQCSMRPVFSNHHHKKMHLKVFIDRSSYAPGETVTGTLEIENSKRVLLKKIYLSLIQQYRVECNSGQMRIARTIIHTRQEHIVEKISFDIPFMHLPPSYEFHGGFIQATHMDVHYILEFKVKPEGIFTSFKTGLHITLMTDSNGNPTQNESYCVAKSPSNSISSYSENKNA</sequence>
<dbReference type="Pfam" id="PF00339">
    <property type="entry name" value="Arrestin_N"/>
    <property type="match status" value="1"/>
</dbReference>
<dbReference type="Gene3D" id="2.60.40.640">
    <property type="match status" value="2"/>
</dbReference>
<dbReference type="PANTHER" id="PTHR11188">
    <property type="entry name" value="ARRESTIN DOMAIN CONTAINING PROTEIN"/>
    <property type="match status" value="1"/>
</dbReference>
<dbReference type="GO" id="GO:0015031">
    <property type="term" value="P:protein transport"/>
    <property type="evidence" value="ECO:0007669"/>
    <property type="project" value="TreeGrafter"/>
</dbReference>
<evidence type="ECO:0000313" key="4">
    <source>
        <dbReference type="EMBL" id="CAF1975058.1"/>
    </source>
</evidence>
<organism evidence="4 5">
    <name type="scientific">Rotaria magnacalcarata</name>
    <dbReference type="NCBI Taxonomy" id="392030"/>
    <lineage>
        <taxon>Eukaryota</taxon>
        <taxon>Metazoa</taxon>
        <taxon>Spiralia</taxon>
        <taxon>Gnathifera</taxon>
        <taxon>Rotifera</taxon>
        <taxon>Eurotatoria</taxon>
        <taxon>Bdelloidea</taxon>
        <taxon>Philodinida</taxon>
        <taxon>Philodinidae</taxon>
        <taxon>Rotaria</taxon>
    </lineage>
</organism>
<evidence type="ECO:0000256" key="1">
    <source>
        <dbReference type="ARBA" id="ARBA00005298"/>
    </source>
</evidence>
<reference evidence="4" key="1">
    <citation type="submission" date="2021-02" db="EMBL/GenBank/DDBJ databases">
        <authorList>
            <person name="Nowell W R."/>
        </authorList>
    </citation>
    <scope>NUCLEOTIDE SEQUENCE</scope>
</reference>
<dbReference type="SMART" id="SM01017">
    <property type="entry name" value="Arrestin_C"/>
    <property type="match status" value="1"/>
</dbReference>
<accession>A0A816M3U2</accession>